<dbReference type="GO" id="GO:0005682">
    <property type="term" value="C:U5 snRNP"/>
    <property type="evidence" value="ECO:0007669"/>
    <property type="project" value="InterPro"/>
</dbReference>
<dbReference type="PANTHER" id="PTHR13138">
    <property type="entry name" value="PROTEIN LIN1"/>
    <property type="match status" value="1"/>
</dbReference>
<dbReference type="InterPro" id="IPR035445">
    <property type="entry name" value="GYF-like_dom_sf"/>
</dbReference>
<evidence type="ECO:0000259" key="2">
    <source>
        <dbReference type="PROSITE" id="PS50829"/>
    </source>
</evidence>
<dbReference type="SMART" id="SM00444">
    <property type="entry name" value="GYF"/>
    <property type="match status" value="1"/>
</dbReference>
<dbReference type="InterPro" id="IPR003169">
    <property type="entry name" value="GYF"/>
</dbReference>
<name>A0AAV2T0U6_CALDB</name>
<sequence>MSKRAAIGEVTIEDKSKPVKISKPSLDSDEEDYQEEECFRLREADIEGQETATLEYDDDIKITPFNMKEELEEDGYFDGAGNFVFKKSVDARDNWLENVDWVEVNRRQHTNRPTDTSISDEPGTKPLEKTEKLRLYQQLFELMNPKETVLRSIKRMGNGSGGSVSASQKWLKKNQKKAEQYQSLSCNSDPEGLIRATELADQLLQAGEFDVYQTTKETIGYLIQKANETASEDELDALGEALDEKPGQNAQNGGGTSREDGTNKPQDGNDTQTAVQWHLKQSADGPLEGPYTTKQLKQWVDQGKYKDTPCVLVRQVDKPEGQFYNIKRIDFDLYE</sequence>
<dbReference type="SUPFAM" id="SSF55277">
    <property type="entry name" value="GYF domain"/>
    <property type="match status" value="1"/>
</dbReference>
<dbReference type="Gene3D" id="3.30.1490.40">
    <property type="match status" value="1"/>
</dbReference>
<feature type="region of interest" description="Disordered" evidence="1">
    <location>
        <begin position="242"/>
        <end position="271"/>
    </location>
</feature>
<dbReference type="PANTHER" id="PTHR13138:SF3">
    <property type="entry name" value="CD2 ANTIGEN CYTOPLASMIC TAIL-BINDING PROTEIN 2"/>
    <property type="match status" value="1"/>
</dbReference>
<evidence type="ECO:0000313" key="4">
    <source>
        <dbReference type="Proteomes" id="UP001497525"/>
    </source>
</evidence>
<feature type="domain" description="GYF" evidence="2">
    <location>
        <begin position="274"/>
        <end position="332"/>
    </location>
</feature>
<comment type="caution">
    <text evidence="3">The sequence shown here is derived from an EMBL/GenBank/DDBJ whole genome shotgun (WGS) entry which is preliminary data.</text>
</comment>
<reference evidence="3" key="1">
    <citation type="submission" date="2024-06" db="EMBL/GenBank/DDBJ databases">
        <authorList>
            <person name="Liu X."/>
            <person name="Lenzi L."/>
            <person name="Haldenby T S."/>
            <person name="Uol C."/>
        </authorList>
    </citation>
    <scope>NUCLEOTIDE SEQUENCE</scope>
</reference>
<accession>A0AAV2T0U6</accession>
<organism evidence="3 4">
    <name type="scientific">Calicophoron daubneyi</name>
    <name type="common">Rumen fluke</name>
    <name type="synonym">Paramphistomum daubneyi</name>
    <dbReference type="NCBI Taxonomy" id="300641"/>
    <lineage>
        <taxon>Eukaryota</taxon>
        <taxon>Metazoa</taxon>
        <taxon>Spiralia</taxon>
        <taxon>Lophotrochozoa</taxon>
        <taxon>Platyhelminthes</taxon>
        <taxon>Trematoda</taxon>
        <taxon>Digenea</taxon>
        <taxon>Plagiorchiida</taxon>
        <taxon>Pronocephalata</taxon>
        <taxon>Paramphistomoidea</taxon>
        <taxon>Paramphistomidae</taxon>
        <taxon>Calicophoron</taxon>
    </lineage>
</organism>
<protein>
    <recommendedName>
        <fullName evidence="2">GYF domain-containing protein</fullName>
    </recommendedName>
</protein>
<dbReference type="PROSITE" id="PS50829">
    <property type="entry name" value="GYF"/>
    <property type="match status" value="1"/>
</dbReference>
<dbReference type="InterPro" id="IPR039905">
    <property type="entry name" value="CD2BP2/Lin1"/>
</dbReference>
<dbReference type="EMBL" id="CAXLJL010000057">
    <property type="protein sequence ID" value="CAL5130110.1"/>
    <property type="molecule type" value="Genomic_DNA"/>
</dbReference>
<evidence type="ECO:0000313" key="3">
    <source>
        <dbReference type="EMBL" id="CAL5130110.1"/>
    </source>
</evidence>
<proteinExistence type="predicted"/>
<evidence type="ECO:0000256" key="1">
    <source>
        <dbReference type="SAM" id="MobiDB-lite"/>
    </source>
</evidence>
<dbReference type="Proteomes" id="UP001497525">
    <property type="component" value="Unassembled WGS sequence"/>
</dbReference>
<gene>
    <name evidence="3" type="ORF">CDAUBV1_LOCUS1547</name>
</gene>
<dbReference type="AlphaFoldDB" id="A0AAV2T0U6"/>